<dbReference type="SUPFAM" id="SSF54791">
    <property type="entry name" value="Eukaryotic type KH-domain (KH-domain type I)"/>
    <property type="match status" value="1"/>
</dbReference>
<feature type="compositionally biased region" description="Low complexity" evidence="5">
    <location>
        <begin position="970"/>
        <end position="987"/>
    </location>
</feature>
<dbReference type="Gene3D" id="3.30.1370.10">
    <property type="entry name" value="K Homology domain, type 1"/>
    <property type="match status" value="1"/>
</dbReference>
<gene>
    <name evidence="9" type="primary">8237939</name>
    <name evidence="8" type="ORF">Phum_PHUM399900</name>
</gene>
<dbReference type="InterPro" id="IPR031121">
    <property type="entry name" value="RIK/BLOM7"/>
</dbReference>
<evidence type="ECO:0000256" key="5">
    <source>
        <dbReference type="SAM" id="MobiDB-lite"/>
    </source>
</evidence>
<dbReference type="InterPro" id="IPR036612">
    <property type="entry name" value="KH_dom_type_1_sf"/>
</dbReference>
<evidence type="ECO:0000259" key="6">
    <source>
        <dbReference type="Pfam" id="PF22675"/>
    </source>
</evidence>
<dbReference type="KEGG" id="phu:Phum_PHUM399900"/>
<dbReference type="FunFam" id="3.30.1370.10:FF:000037">
    <property type="entry name" value="KH domain protein"/>
    <property type="match status" value="1"/>
</dbReference>
<dbReference type="GO" id="GO:0005634">
    <property type="term" value="C:nucleus"/>
    <property type="evidence" value="ECO:0007669"/>
    <property type="project" value="InterPro"/>
</dbReference>
<feature type="compositionally biased region" description="Pro residues" evidence="5">
    <location>
        <begin position="796"/>
        <end position="807"/>
    </location>
</feature>
<evidence type="ECO:0000259" key="7">
    <source>
        <dbReference type="Pfam" id="PF23469"/>
    </source>
</evidence>
<dbReference type="EnsemblMetazoa" id="PHUM399900-RA">
    <property type="protein sequence ID" value="PHUM399900-PA"/>
    <property type="gene ID" value="PHUM399900"/>
</dbReference>
<feature type="region of interest" description="Disordered" evidence="5">
    <location>
        <begin position="535"/>
        <end position="631"/>
    </location>
</feature>
<comment type="similarity">
    <text evidence="1">Belongs to the KHDC4 family.</text>
</comment>
<dbReference type="InterPro" id="IPR047889">
    <property type="entry name" value="KHDC4_KH-I_second"/>
</dbReference>
<feature type="compositionally biased region" description="Polar residues" evidence="5">
    <location>
        <begin position="862"/>
        <end position="876"/>
    </location>
</feature>
<dbReference type="InterPro" id="IPR047890">
    <property type="entry name" value="KHDC4_KH-I_first"/>
</dbReference>
<feature type="compositionally biased region" description="Pro residues" evidence="5">
    <location>
        <begin position="384"/>
        <end position="397"/>
    </location>
</feature>
<dbReference type="CDD" id="cd22386">
    <property type="entry name" value="KH-I_KHDC4_rpt2"/>
    <property type="match status" value="1"/>
</dbReference>
<feature type="domain" description="ATP-dependent RNA helicase PRP5/DDX46/KHDC4 KH" evidence="7">
    <location>
        <begin position="46"/>
        <end position="130"/>
    </location>
</feature>
<dbReference type="CTD" id="8237939"/>
<sequence length="998" mass="109620">MYSQKSGLEAAVAAANKLDASLHAKGKLTKNLSEGLSKSDVLKLIQAEFSINHVPQSVRNLLCKGSTQEMIKDFSGACVSTKGRYIPENERKNLNTQDKSAKNLGLYLFIQGPTNRSVDLAIQKIEEMISSNGDIGNQRQCGNGGISTIGPVPGSINMVPRAPVGGNLPPVLVNRNIHLPPPIIEQTSGKLIEKIRIGMDNILPGFNLPMKLIGQGGSNLNYIKNETGAIVTLRGIGSAFMEPGTQQEAPEPLHFCITHHKPEVMATARDLALNLIATVQQEYAQFQMQQPPPQNISAQIQQISVEPPPNIILHQGGNGDHPIIQQPIPNVMSTSIALPVVQTGFIQQPTVTQLTAPPPMVGVPPPHFSQPPPAQVALPPPGVHIPPQQGPMVPPTPSQHLQIQSQHDQPGNFIQQIAQPFQPTQQINNCQQQYVITQNGQPMQGIMTSQGLVVINQQTQPTYTQQQVFLSQPPPVGQPQPVFQSGQHLAFQTQNSGQQLQAAVSVPVSYQFQYVQQNPPPTLAYSAVQNSVQNQPSHIQIQTQQQPVSQQPQISSNSVPNAPSGQSPVQNQSSSQSTTNVSQPPPSIPNQSSSVQNPPSNQRHSPNIQAPLPPPPPPPTTNPTNPAFSIQPSHQNQMLLQQIPNQQMMANNQPVSLQNQNIQTIPVSTANFLPCQPQLMQIQGVRPTNEVQQPQFQVQQQNYGQYQQQIVMKQIQVCQPQQLQFVPGCPPGPIQILPTSSGQFIPPAHHLPPSRFNQNSDHPEPKPPKRKFTEEITPTTQQGGSTQPQSLMSIPMQPPQPVPPPTQPVTNNNSGRQGVGVQELMIMNQHQRRQHLQQPEGLQKDPSIKMDETSVVVPPLPTSTGNGPNFQISDAGNVQRDGDKPNNKQRQCFDETRDCRQDGDRDGRDERNRGYNRRERNRERPTFSHYSSKPQLYDSMAQHQILGIGMCPPPPPPPSHIINQPPPGAPLQQQQIQQQQQQQQLPPNHYYSNNNRPY</sequence>
<dbReference type="STRING" id="121224.E0VRL8"/>
<dbReference type="HOGENOM" id="CLU_300215_0_0_1"/>
<feature type="compositionally biased region" description="Basic and acidic residues" evidence="5">
    <location>
        <begin position="880"/>
        <end position="926"/>
    </location>
</feature>
<organism>
    <name type="scientific">Pediculus humanus subsp. corporis</name>
    <name type="common">Body louse</name>
    <dbReference type="NCBI Taxonomy" id="121224"/>
    <lineage>
        <taxon>Eukaryota</taxon>
        <taxon>Metazoa</taxon>
        <taxon>Ecdysozoa</taxon>
        <taxon>Arthropoda</taxon>
        <taxon>Hexapoda</taxon>
        <taxon>Insecta</taxon>
        <taxon>Pterygota</taxon>
        <taxon>Neoptera</taxon>
        <taxon>Paraneoptera</taxon>
        <taxon>Psocodea</taxon>
        <taxon>Troctomorpha</taxon>
        <taxon>Phthiraptera</taxon>
        <taxon>Anoplura</taxon>
        <taxon>Pediculidae</taxon>
        <taxon>Pediculus</taxon>
    </lineage>
</organism>
<dbReference type="CDD" id="cd22385">
    <property type="entry name" value="KH-I_KHDC4_rpt1"/>
    <property type="match status" value="1"/>
</dbReference>
<dbReference type="EMBL" id="AAZO01004695">
    <property type="status" value="NOT_ANNOTATED_CDS"/>
    <property type="molecule type" value="Genomic_DNA"/>
</dbReference>
<feature type="region of interest" description="Disordered" evidence="5">
    <location>
        <begin position="384"/>
        <end position="403"/>
    </location>
</feature>
<dbReference type="RefSeq" id="XP_002428762.1">
    <property type="nucleotide sequence ID" value="XM_002428717.1"/>
</dbReference>
<reference evidence="8" key="2">
    <citation type="submission" date="2007-04" db="EMBL/GenBank/DDBJ databases">
        <title>The genome of the human body louse.</title>
        <authorList>
            <consortium name="The Human Body Louse Genome Consortium"/>
            <person name="Kirkness E."/>
            <person name="Walenz B."/>
            <person name="Hass B."/>
            <person name="Bruggner R."/>
            <person name="Strausberg R."/>
        </authorList>
    </citation>
    <scope>NUCLEOTIDE SEQUENCE</scope>
    <source>
        <strain evidence="8">USDA</strain>
    </source>
</reference>
<protein>
    <recommendedName>
        <fullName evidence="2">KH homology domain-containing protein 4</fullName>
    </recommendedName>
    <alternativeName>
        <fullName evidence="3">Brings lots of money 7</fullName>
    </alternativeName>
</protein>
<evidence type="ECO:0000313" key="8">
    <source>
        <dbReference type="EMBL" id="EEB16024.1"/>
    </source>
</evidence>
<reference evidence="9" key="3">
    <citation type="submission" date="2020-05" db="UniProtKB">
        <authorList>
            <consortium name="EnsemblMetazoa"/>
        </authorList>
    </citation>
    <scope>IDENTIFICATION</scope>
    <source>
        <strain evidence="9">USDA</strain>
    </source>
</reference>
<evidence type="ECO:0000313" key="10">
    <source>
        <dbReference type="Proteomes" id="UP000009046"/>
    </source>
</evidence>
<keyword evidence="10" id="KW-1185">Reference proteome</keyword>
<dbReference type="eggNOG" id="KOG1960">
    <property type="taxonomic scope" value="Eukaryota"/>
</dbReference>
<feature type="domain" description="KHDC4/BBP-like KH-domain type I" evidence="6">
    <location>
        <begin position="204"/>
        <end position="276"/>
    </location>
</feature>
<evidence type="ECO:0000256" key="4">
    <source>
        <dbReference type="ARBA" id="ARBA00045732"/>
    </source>
</evidence>
<feature type="compositionally biased region" description="Basic and acidic residues" evidence="5">
    <location>
        <begin position="761"/>
        <end position="774"/>
    </location>
</feature>
<dbReference type="InterPro" id="IPR056149">
    <property type="entry name" value="PRP5/DDX46/KHDC4_KH"/>
</dbReference>
<dbReference type="AlphaFoldDB" id="E0VRL8"/>
<feature type="compositionally biased region" description="Low complexity" evidence="5">
    <location>
        <begin position="535"/>
        <end position="582"/>
    </location>
</feature>
<name>E0VRL8_PEDHC</name>
<reference evidence="8" key="1">
    <citation type="submission" date="2007-04" db="EMBL/GenBank/DDBJ databases">
        <title>Annotation of Pediculus humanus corporis strain USDA.</title>
        <authorList>
            <person name="Kirkness E."/>
            <person name="Hannick L."/>
            <person name="Hass B."/>
            <person name="Bruggner R."/>
            <person name="Lawson D."/>
            <person name="Bidwell S."/>
            <person name="Joardar V."/>
            <person name="Caler E."/>
            <person name="Walenz B."/>
            <person name="Inman J."/>
            <person name="Schobel S."/>
            <person name="Galinsky K."/>
            <person name="Amedeo P."/>
            <person name="Strausberg R."/>
        </authorList>
    </citation>
    <scope>NUCLEOTIDE SEQUENCE</scope>
    <source>
        <strain evidence="8">USDA</strain>
    </source>
</reference>
<feature type="region of interest" description="Disordered" evidence="5">
    <location>
        <begin position="855"/>
        <end position="998"/>
    </location>
</feature>
<dbReference type="EMBL" id="DS235478">
    <property type="protein sequence ID" value="EEB16024.1"/>
    <property type="molecule type" value="Genomic_DNA"/>
</dbReference>
<proteinExistence type="inferred from homology"/>
<evidence type="ECO:0000256" key="1">
    <source>
        <dbReference type="ARBA" id="ARBA00006093"/>
    </source>
</evidence>
<comment type="function">
    <text evidence="4">RNA-binding protein involved in pre-mRNA splicing. Interacts with the PRP19C/Prp19 complex/NTC/Nineteen complex which is part of the spliceosome. Involved in regulating splice site selection. Binds preferentially RNA with A/C rich sequences and poly-C stretches.</text>
</comment>
<feature type="compositionally biased region" description="Low complexity" evidence="5">
    <location>
        <begin position="777"/>
        <end position="790"/>
    </location>
</feature>
<feature type="region of interest" description="Disordered" evidence="5">
    <location>
        <begin position="736"/>
        <end position="816"/>
    </location>
</feature>
<dbReference type="VEuPathDB" id="VectorBase:PHUM399900"/>
<dbReference type="OrthoDB" id="397265at2759"/>
<dbReference type="GeneID" id="8237939"/>
<dbReference type="InterPro" id="IPR055256">
    <property type="entry name" value="KH_1_KHDC4/BBP-like"/>
</dbReference>
<dbReference type="PANTHER" id="PTHR15744:SF0">
    <property type="entry name" value="KH HOMOLOGY DOMAIN-CONTAINING PROTEIN 4"/>
    <property type="match status" value="1"/>
</dbReference>
<evidence type="ECO:0000256" key="2">
    <source>
        <dbReference type="ARBA" id="ARBA00017795"/>
    </source>
</evidence>
<dbReference type="OMA" id="WLYQAQQ"/>
<dbReference type="InParanoid" id="E0VRL8"/>
<dbReference type="GO" id="GO:0003723">
    <property type="term" value="F:RNA binding"/>
    <property type="evidence" value="ECO:0007669"/>
    <property type="project" value="InterPro"/>
</dbReference>
<feature type="compositionally biased region" description="Pro residues" evidence="5">
    <location>
        <begin position="611"/>
        <end position="621"/>
    </location>
</feature>
<accession>E0VRL8</accession>
<feature type="region of interest" description="Disordered" evidence="5">
    <location>
        <begin position="830"/>
        <end position="849"/>
    </location>
</feature>
<evidence type="ECO:0000313" key="9">
    <source>
        <dbReference type="EnsemblMetazoa" id="PHUM399900-PA"/>
    </source>
</evidence>
<dbReference type="Proteomes" id="UP000009046">
    <property type="component" value="Unassembled WGS sequence"/>
</dbReference>
<evidence type="ECO:0000256" key="3">
    <source>
        <dbReference type="ARBA" id="ARBA00030267"/>
    </source>
</evidence>
<dbReference type="Pfam" id="PF23469">
    <property type="entry name" value="KH_12"/>
    <property type="match status" value="1"/>
</dbReference>
<dbReference type="PANTHER" id="PTHR15744">
    <property type="entry name" value="BLOM7"/>
    <property type="match status" value="1"/>
</dbReference>
<feature type="compositionally biased region" description="Pro residues" evidence="5">
    <location>
        <begin position="951"/>
        <end position="969"/>
    </location>
</feature>
<feature type="compositionally biased region" description="Low complexity" evidence="5">
    <location>
        <begin position="589"/>
        <end position="602"/>
    </location>
</feature>
<dbReference type="Pfam" id="PF22675">
    <property type="entry name" value="KH-I_KHDC4-BBP"/>
    <property type="match status" value="1"/>
</dbReference>